<reference evidence="1 2" key="1">
    <citation type="submission" date="2023-02" db="EMBL/GenBank/DDBJ databases">
        <title>LHISI_Scaffold_Assembly.</title>
        <authorList>
            <person name="Stuart O.P."/>
            <person name="Cleave R."/>
            <person name="Magrath M.J.L."/>
            <person name="Mikheyev A.S."/>
        </authorList>
    </citation>
    <scope>NUCLEOTIDE SEQUENCE [LARGE SCALE GENOMIC DNA]</scope>
    <source>
        <strain evidence="1">Daus_M_001</strain>
        <tissue evidence="1">Leg muscle</tissue>
    </source>
</reference>
<accession>A0ABQ9H816</accession>
<dbReference type="Proteomes" id="UP001159363">
    <property type="component" value="Chromosome 5"/>
</dbReference>
<gene>
    <name evidence="1" type="ORF">PR048_016886</name>
</gene>
<evidence type="ECO:0000313" key="2">
    <source>
        <dbReference type="Proteomes" id="UP001159363"/>
    </source>
</evidence>
<proteinExistence type="predicted"/>
<protein>
    <submittedName>
        <fullName evidence="1">Uncharacterized protein</fullName>
    </submittedName>
</protein>
<evidence type="ECO:0000313" key="1">
    <source>
        <dbReference type="EMBL" id="KAJ8880417.1"/>
    </source>
</evidence>
<comment type="caution">
    <text evidence="1">The sequence shown here is derived from an EMBL/GenBank/DDBJ whole genome shotgun (WGS) entry which is preliminary data.</text>
</comment>
<keyword evidence="2" id="KW-1185">Reference proteome</keyword>
<sequence length="989" mass="111148">MTILCTEKQALTEKKMSSSSTTPSSEIKLKHADSCVRFADRMQLDAYFLIAANGLKITCDALIVLQIYLRYLQSVPEHHKIQIMESDDVWGEELPDETIDELFRASQSCTQLTDNHNAASSNCFTEFRIPNIQAKQVPFVQKNPVNCPPQKKSVFVPRKVSRVCLGQVTNSVVKDRKAFDNAFQLSKEFHISSDSLKLSQEVHRLKEPVLYPSCSKHDDNYKRVQNNSKVCMPVVPNNFPQLLDDVPKQQEVAKTVRPRSDAVKSKFNGAKCSLVKLNEAITHNNKTLVNTSLCAELINLQQKSEKVKRNKYDAAIEQTPDRNNEAPSVPVIKNICEKERSHVLPGKFNGLAFAEWKSQDSKPKINFDLSKHTHQSKARKFNFALNLLKIKFPRGILFGDLLGPRIFEKSHPESPLIELRNVQNFSERKKKKQVHFEKLLADYSRLNNVSMYQNRRSIEHCYTSLHNLILLESLDSQGAKPHIEKIVCEVAALLGDQLALLQELKLSITELQDLDRESAEMPNRGQALSFSLTSPEFWYEKEVGLEARRGLGALAALATLSQHAINLVMGTAEPSPTIQVSFLQKHDSSPFIYKERQSGARETHIFYRNMKFGFLTLLRDLCTAIRQERRALAYTGVLAGVVSLLIASRISCCVFPEESNRLLCEIVKEVVFCRPRIEVVVVLVDLLCVTNTDAQIGRSLCRNCSKDKYIEKCRVVYFHSEDSCVLQVLCCLLESQRLPAGVHADLCHQMVRWLSGSFLAPSQGPHWLQPTVDDVRPTCACRRRVAEVTCNLLHRAFIDFVELSQSCSNSISVYSAGSRRMEMCVQQKLRNSLRAGIVLIHRLEDRNPDFMINVANSEGEWQSFVLGCSRKRSALNLTAEQLRCLEELVASVEVDIVTDVNQAGDADMDVMFEHLWKDNLRPADAGGFPEADGPTIVGRCVPNSRYSGTAATGISAALTHARLGTQHRSGRAMVVFGYIGAILGDPCSV</sequence>
<organism evidence="1 2">
    <name type="scientific">Dryococelus australis</name>
    <dbReference type="NCBI Taxonomy" id="614101"/>
    <lineage>
        <taxon>Eukaryota</taxon>
        <taxon>Metazoa</taxon>
        <taxon>Ecdysozoa</taxon>
        <taxon>Arthropoda</taxon>
        <taxon>Hexapoda</taxon>
        <taxon>Insecta</taxon>
        <taxon>Pterygota</taxon>
        <taxon>Neoptera</taxon>
        <taxon>Polyneoptera</taxon>
        <taxon>Phasmatodea</taxon>
        <taxon>Verophasmatodea</taxon>
        <taxon>Anareolatae</taxon>
        <taxon>Phasmatidae</taxon>
        <taxon>Eurycanthinae</taxon>
        <taxon>Dryococelus</taxon>
    </lineage>
</organism>
<dbReference type="EMBL" id="JARBHB010000006">
    <property type="protein sequence ID" value="KAJ8880417.1"/>
    <property type="molecule type" value="Genomic_DNA"/>
</dbReference>
<name>A0ABQ9H816_9NEOP</name>